<organism evidence="1">
    <name type="scientific">Edafosvirus sp</name>
    <dbReference type="NCBI Taxonomy" id="2487765"/>
    <lineage>
        <taxon>Viruses</taxon>
        <taxon>Varidnaviria</taxon>
        <taxon>Bamfordvirae</taxon>
        <taxon>Nucleocytoviricota</taxon>
        <taxon>Megaviricetes</taxon>
        <taxon>Imitervirales</taxon>
        <taxon>Mimiviridae</taxon>
        <taxon>Klosneuvirinae</taxon>
    </lineage>
</organism>
<dbReference type="EMBL" id="MK072073">
    <property type="protein sequence ID" value="AYV78263.1"/>
    <property type="molecule type" value="Genomic_DNA"/>
</dbReference>
<accession>A0A3G4ZXF0</accession>
<reference evidence="1" key="1">
    <citation type="submission" date="2018-10" db="EMBL/GenBank/DDBJ databases">
        <title>Hidden diversity of soil giant viruses.</title>
        <authorList>
            <person name="Schulz F."/>
            <person name="Alteio L."/>
            <person name="Goudeau D."/>
            <person name="Ryan E.M."/>
            <person name="Malmstrom R.R."/>
            <person name="Blanchard J."/>
            <person name="Woyke T."/>
        </authorList>
    </citation>
    <scope>NUCLEOTIDE SEQUENCE</scope>
    <source>
        <strain evidence="1">EDV1</strain>
    </source>
</reference>
<name>A0A3G4ZXF0_9VIRU</name>
<proteinExistence type="predicted"/>
<evidence type="ECO:0000313" key="1">
    <source>
        <dbReference type="EMBL" id="AYV78263.1"/>
    </source>
</evidence>
<dbReference type="Pfam" id="PF05265">
    <property type="entry name" value="DUF723"/>
    <property type="match status" value="1"/>
</dbReference>
<sequence>MLYSKETLDFIIKARKIHGKRYNYSKSIYINRDTKVIIICSEHGKFEQKPSQHINKKSNCPKCSRITASILKRKTNKEFIKDAIEIHGNRYDYSKTKYQKCDEKVIIICEIHGEFKQKASSHLRGFGCKKCSHSLTQEDFINMAKKKHDNYYDYSKVKYINMDKKVIIICDEHGEFTQICADHIRGKGCQKCGFKKISLSNTKSTEDFIYDAKKIHDDLYDYSLVEYKGVDQKINIICKIHGKFTQTPHQHLRGNGSGCPRCAINKNAEKRMLTTDEIIQRAMKVHGNKYDYSYVNYVNCNTPIIIVCKEHGKFEQLISSHIGREQECPYCSGHFVDTKSFIKKAKRIHNNKYDYSKVEYKKYDEKIEIICKEHGIFYQKPYVHLGGSNCNKCYKQYSKPQIEWLNFLENQLDLKIEHMENIGEHKIKNSKYRADGYCEKLNTIFEFQGCFWHGCKDCFPDRQKINRCTKKSYGELYTKTIAKEKHCLIEGYNYIQIWQCQWKKISMKNEYLDKYLDIIKNEIDTK</sequence>
<gene>
    <name evidence="1" type="ORF">Edafosvirus8_13</name>
</gene>
<dbReference type="InterPro" id="IPR007929">
    <property type="entry name" value="DUF723"/>
</dbReference>
<dbReference type="Gene3D" id="3.40.960.10">
    <property type="entry name" value="VSR Endonuclease"/>
    <property type="match status" value="1"/>
</dbReference>
<protein>
    <submittedName>
        <fullName evidence="1">Uncharacterized protein</fullName>
    </submittedName>
</protein>